<reference evidence="1 2" key="1">
    <citation type="submission" date="2015-02" db="EMBL/GenBank/DDBJ databases">
        <title>Single-cell genomics of uncultivated deep-branching MTB reveals a conserved set of magnetosome genes.</title>
        <authorList>
            <person name="Kolinko S."/>
            <person name="Richter M."/>
            <person name="Glockner F.O."/>
            <person name="Brachmann A."/>
            <person name="Schuler D."/>
        </authorList>
    </citation>
    <scope>NUCLEOTIDE SEQUENCE [LARGE SCALE GENOMIC DNA]</scope>
    <source>
        <strain evidence="1">TM-1</strain>
    </source>
</reference>
<proteinExistence type="predicted"/>
<evidence type="ECO:0000313" key="1">
    <source>
        <dbReference type="EMBL" id="KJU86899.1"/>
    </source>
</evidence>
<evidence type="ECO:0000313" key="2">
    <source>
        <dbReference type="Proteomes" id="UP000033423"/>
    </source>
</evidence>
<name>A0A0F3GY58_9BACT</name>
<dbReference type="AlphaFoldDB" id="A0A0F3GY58"/>
<dbReference type="EMBL" id="LACI01000408">
    <property type="protein sequence ID" value="KJU86899.1"/>
    <property type="molecule type" value="Genomic_DNA"/>
</dbReference>
<gene>
    <name evidence="1" type="ORF">MBAV_000905</name>
</gene>
<protein>
    <submittedName>
        <fullName evidence="1">Uncharacterized protein</fullName>
    </submittedName>
</protein>
<sequence length="76" mass="9051">MTRLTISYPLQYRGGVVTLTHSLYERAYFIYFTKINVFYESKIHIELTKSVNAPSLFLYCIQSKRAIIIMIIRWII</sequence>
<organism evidence="1 2">
    <name type="scientific">Candidatus Magnetobacterium bavaricum</name>
    <dbReference type="NCBI Taxonomy" id="29290"/>
    <lineage>
        <taxon>Bacteria</taxon>
        <taxon>Pseudomonadati</taxon>
        <taxon>Nitrospirota</taxon>
        <taxon>Thermodesulfovibrionia</taxon>
        <taxon>Thermodesulfovibrionales</taxon>
        <taxon>Candidatus Magnetobacteriaceae</taxon>
        <taxon>Candidatus Magnetobacterium</taxon>
    </lineage>
</organism>
<dbReference type="Proteomes" id="UP000033423">
    <property type="component" value="Unassembled WGS sequence"/>
</dbReference>
<keyword evidence="2" id="KW-1185">Reference proteome</keyword>
<accession>A0A0F3GY58</accession>
<comment type="caution">
    <text evidence="1">The sequence shown here is derived from an EMBL/GenBank/DDBJ whole genome shotgun (WGS) entry which is preliminary data.</text>
</comment>